<dbReference type="Proteomes" id="UP000053859">
    <property type="component" value="Unassembled WGS sequence"/>
</dbReference>
<evidence type="ECO:0000259" key="1">
    <source>
        <dbReference type="PROSITE" id="PS50995"/>
    </source>
</evidence>
<dbReference type="GO" id="GO:0003700">
    <property type="term" value="F:DNA-binding transcription factor activity"/>
    <property type="evidence" value="ECO:0007669"/>
    <property type="project" value="InterPro"/>
</dbReference>
<proteinExistence type="predicted"/>
<protein>
    <submittedName>
        <fullName evidence="2">MarR family transcriptional regulator</fullName>
    </submittedName>
</protein>
<dbReference type="InterPro" id="IPR039422">
    <property type="entry name" value="MarR/SlyA-like"/>
</dbReference>
<dbReference type="PROSITE" id="PS50995">
    <property type="entry name" value="HTH_MARR_2"/>
    <property type="match status" value="1"/>
</dbReference>
<keyword evidence="3" id="KW-1185">Reference proteome</keyword>
<dbReference type="PANTHER" id="PTHR33164:SF104">
    <property type="entry name" value="TRANSCRIPTIONAL REGULATORY PROTEIN"/>
    <property type="match status" value="1"/>
</dbReference>
<dbReference type="InterPro" id="IPR000835">
    <property type="entry name" value="HTH_MarR-typ"/>
</dbReference>
<sequence length="200" mass="21906">MEGELMTASEETDRRPAGEDPVDAIAAAWSRERPQTPVSSIGVVTRIWQLAKHFGDDRRRVLAEAGVDPATLDLLSVLRRSGPPYTLSTRDLAGHSLVTAGAISQRVARAERDNLVTRRPAPGRSRAVLVELTPAGHELVERTVDRVLAREAQLLERLGPERREALAELLRELLDDVQDELNVRGVSHVGHEGLDPTGRG</sequence>
<dbReference type="SUPFAM" id="SSF46785">
    <property type="entry name" value="Winged helix' DNA-binding domain"/>
    <property type="match status" value="1"/>
</dbReference>
<dbReference type="GO" id="GO:0006950">
    <property type="term" value="P:response to stress"/>
    <property type="evidence" value="ECO:0007669"/>
    <property type="project" value="TreeGrafter"/>
</dbReference>
<dbReference type="Gene3D" id="1.10.10.10">
    <property type="entry name" value="Winged helix-like DNA-binding domain superfamily/Winged helix DNA-binding domain"/>
    <property type="match status" value="1"/>
</dbReference>
<dbReference type="InterPro" id="IPR036388">
    <property type="entry name" value="WH-like_DNA-bd_sf"/>
</dbReference>
<dbReference type="Pfam" id="PF12802">
    <property type="entry name" value="MarR_2"/>
    <property type="match status" value="1"/>
</dbReference>
<dbReference type="AlphaFoldDB" id="A0A0K8PK90"/>
<feature type="domain" description="HTH marR-type" evidence="1">
    <location>
        <begin position="40"/>
        <end position="175"/>
    </location>
</feature>
<dbReference type="PATRIC" id="fig|146537.3.peg.3316"/>
<reference evidence="2" key="1">
    <citation type="journal article" date="2015" name="Genome Announc.">
        <title>Draft Genome Sequence of Thiostrepton-Producing Streptomyces azureus ATCC 14921.</title>
        <authorList>
            <person name="Sakihara K."/>
            <person name="Maeda J."/>
            <person name="Tashiro K."/>
            <person name="Fujino Y."/>
            <person name="Kuhara S."/>
            <person name="Ohshima T."/>
            <person name="Ogata S."/>
            <person name="Doi K."/>
        </authorList>
    </citation>
    <scope>NUCLEOTIDE SEQUENCE [LARGE SCALE GENOMIC DNA]</scope>
    <source>
        <strain evidence="2">ATCC14921</strain>
    </source>
</reference>
<dbReference type="InterPro" id="IPR036390">
    <property type="entry name" value="WH_DNA-bd_sf"/>
</dbReference>
<evidence type="ECO:0000313" key="2">
    <source>
        <dbReference type="EMBL" id="GAP48302.1"/>
    </source>
</evidence>
<name>A0A0K8PK90_STRAJ</name>
<dbReference type="SMART" id="SM00347">
    <property type="entry name" value="HTH_MARR"/>
    <property type="match status" value="1"/>
</dbReference>
<dbReference type="EMBL" id="DF968256">
    <property type="protein sequence ID" value="GAP48302.1"/>
    <property type="molecule type" value="Genomic_DNA"/>
</dbReference>
<evidence type="ECO:0000313" key="3">
    <source>
        <dbReference type="Proteomes" id="UP000053859"/>
    </source>
</evidence>
<dbReference type="PANTHER" id="PTHR33164">
    <property type="entry name" value="TRANSCRIPTIONAL REGULATOR, MARR FAMILY"/>
    <property type="match status" value="1"/>
</dbReference>
<gene>
    <name evidence="2" type="ORF">SAZU_3129</name>
</gene>
<organism evidence="2 3">
    <name type="scientific">Streptomyces azureus</name>
    <dbReference type="NCBI Taxonomy" id="146537"/>
    <lineage>
        <taxon>Bacteria</taxon>
        <taxon>Bacillati</taxon>
        <taxon>Actinomycetota</taxon>
        <taxon>Actinomycetes</taxon>
        <taxon>Kitasatosporales</taxon>
        <taxon>Streptomycetaceae</taxon>
        <taxon>Streptomyces</taxon>
    </lineage>
</organism>
<accession>A0A0K8PK90</accession>